<keyword evidence="1" id="KW-0472">Membrane</keyword>
<dbReference type="Pfam" id="PF07456">
    <property type="entry name" value="Hpre_diP_synt_I"/>
    <property type="match status" value="1"/>
</dbReference>
<feature type="transmembrane region" description="Helical" evidence="1">
    <location>
        <begin position="113"/>
        <end position="135"/>
    </location>
</feature>
<dbReference type="PIRSF" id="PIRSF027391">
    <property type="entry name" value="Hpre_diP_synt_I"/>
    <property type="match status" value="1"/>
</dbReference>
<evidence type="ECO:0008006" key="4">
    <source>
        <dbReference type="Google" id="ProtNLM"/>
    </source>
</evidence>
<evidence type="ECO:0000256" key="1">
    <source>
        <dbReference type="SAM" id="Phobius"/>
    </source>
</evidence>
<evidence type="ECO:0000313" key="2">
    <source>
        <dbReference type="EMBL" id="APG24699.1"/>
    </source>
</evidence>
<dbReference type="RefSeq" id="WP_072286541.1">
    <property type="nucleotide sequence ID" value="NZ_CP015455.1"/>
</dbReference>
<dbReference type="AlphaFoldDB" id="A0A1L3GFS9"/>
<dbReference type="Proteomes" id="UP000182264">
    <property type="component" value="Chromosome"/>
</dbReference>
<dbReference type="OrthoDB" id="9799095at2"/>
<keyword evidence="1" id="KW-1133">Transmembrane helix</keyword>
<name>A0A1L3GFS9_SYNAC</name>
<keyword evidence="3" id="KW-1185">Reference proteome</keyword>
<dbReference type="InterPro" id="IPR010898">
    <property type="entry name" value="Hpre_diP_synth_I"/>
</dbReference>
<dbReference type="KEGG" id="pace:A6070_00345"/>
<sequence>MISSAIDRLRARREALLALFSALAIAIHAFEFLLPSPVPWLRPGLANILTLCALFLYGGRAAWLVALTRICLGGLLLGTLLSPTFFLALSGGVAATAMMTLAHMLAGGRLGTVGISVLGAAGHILGQLLMAAWLLRHPGVWRLFPPLLMLAVVTGAFNGLAADLLLQRLRLRLARCP</sequence>
<dbReference type="Gene3D" id="1.10.1760.20">
    <property type="match status" value="1"/>
</dbReference>
<reference evidence="2 3" key="1">
    <citation type="journal article" date="2017" name="Genome Announc.">
        <title>Complete Genome Sequences of Two Acetylene-Fermenting Pelobacter acetylenicus Strains.</title>
        <authorList>
            <person name="Sutton J.M."/>
            <person name="Baesman S.M."/>
            <person name="Fierst J.L."/>
            <person name="Poret-Peterson A.T."/>
            <person name="Oremland R.S."/>
            <person name="Dunlap D.S."/>
            <person name="Akob D.M."/>
        </authorList>
    </citation>
    <scope>NUCLEOTIDE SEQUENCE [LARGE SCALE GENOMIC DNA]</scope>
    <source>
        <strain evidence="2 3">DSM 3247</strain>
    </source>
</reference>
<proteinExistence type="predicted"/>
<dbReference type="EMBL" id="CP015518">
    <property type="protein sequence ID" value="APG24699.1"/>
    <property type="molecule type" value="Genomic_DNA"/>
</dbReference>
<keyword evidence="1" id="KW-0812">Transmembrane</keyword>
<accession>A0A1L3GFS9</accession>
<evidence type="ECO:0000313" key="3">
    <source>
        <dbReference type="Proteomes" id="UP000182264"/>
    </source>
</evidence>
<gene>
    <name evidence="2" type="ORF">A7E75_06410</name>
</gene>
<dbReference type="InterPro" id="IPR014535">
    <property type="entry name" value="Hpre_diP_synt_I"/>
</dbReference>
<feature type="transmembrane region" description="Helical" evidence="1">
    <location>
        <begin position="147"/>
        <end position="166"/>
    </location>
</feature>
<dbReference type="STRING" id="29542.A6070_00345"/>
<protein>
    <recommendedName>
        <fullName evidence="4">Heptaprenyl diphosphate synthase component I</fullName>
    </recommendedName>
</protein>
<feature type="transmembrane region" description="Helical" evidence="1">
    <location>
        <begin position="39"/>
        <end position="57"/>
    </location>
</feature>
<organism evidence="2 3">
    <name type="scientific">Syntrophotalea acetylenica</name>
    <name type="common">Pelobacter acetylenicus</name>
    <dbReference type="NCBI Taxonomy" id="29542"/>
    <lineage>
        <taxon>Bacteria</taxon>
        <taxon>Pseudomonadati</taxon>
        <taxon>Thermodesulfobacteriota</taxon>
        <taxon>Desulfuromonadia</taxon>
        <taxon>Desulfuromonadales</taxon>
        <taxon>Syntrophotaleaceae</taxon>
        <taxon>Syntrophotalea</taxon>
    </lineage>
</organism>